<dbReference type="Proteomes" id="UP000254236">
    <property type="component" value="Chromosome"/>
</dbReference>
<evidence type="ECO:0000256" key="9">
    <source>
        <dbReference type="SAM" id="Phobius"/>
    </source>
</evidence>
<dbReference type="KEGG" id="bsau:DWV08_16525"/>
<evidence type="ECO:0000313" key="12">
    <source>
        <dbReference type="Proteomes" id="UP000254236"/>
    </source>
</evidence>
<feature type="compositionally biased region" description="Gly residues" evidence="8">
    <location>
        <begin position="414"/>
        <end position="423"/>
    </location>
</feature>
<name>A0A345YT10_9MICO</name>
<feature type="transmembrane region" description="Helical" evidence="9">
    <location>
        <begin position="330"/>
        <end position="354"/>
    </location>
</feature>
<evidence type="ECO:0000313" key="11">
    <source>
        <dbReference type="EMBL" id="RRR20911.1"/>
    </source>
</evidence>
<keyword evidence="6 9" id="KW-1133">Transmembrane helix</keyword>
<dbReference type="OrthoDB" id="9784366at2"/>
<evidence type="ECO:0000256" key="2">
    <source>
        <dbReference type="ARBA" id="ARBA00009773"/>
    </source>
</evidence>
<feature type="region of interest" description="Disordered" evidence="8">
    <location>
        <begin position="1"/>
        <end position="26"/>
    </location>
</feature>
<gene>
    <name evidence="10" type="ORF">DWV08_16525</name>
    <name evidence="11" type="ORF">DXU92_16420</name>
</gene>
<dbReference type="AlphaFoldDB" id="A0A345YT10"/>
<keyword evidence="4" id="KW-1003">Cell membrane</keyword>
<feature type="region of interest" description="Disordered" evidence="8">
    <location>
        <begin position="408"/>
        <end position="482"/>
    </location>
</feature>
<feature type="region of interest" description="Disordered" evidence="8">
    <location>
        <begin position="373"/>
        <end position="395"/>
    </location>
</feature>
<comment type="similarity">
    <text evidence="2">Belongs to the autoinducer-2 exporter (AI-2E) (TC 2.A.86) family.</text>
</comment>
<dbReference type="GO" id="GO:0055085">
    <property type="term" value="P:transmembrane transport"/>
    <property type="evidence" value="ECO:0007669"/>
    <property type="project" value="TreeGrafter"/>
</dbReference>
<dbReference type="InterPro" id="IPR002549">
    <property type="entry name" value="AI-2E-like"/>
</dbReference>
<dbReference type="RefSeq" id="WP_115414809.1">
    <property type="nucleotide sequence ID" value="NZ_CP031356.1"/>
</dbReference>
<feature type="compositionally biased region" description="Basic and acidic residues" evidence="8">
    <location>
        <begin position="376"/>
        <end position="386"/>
    </location>
</feature>
<feature type="transmembrane region" description="Helical" evidence="9">
    <location>
        <begin position="176"/>
        <end position="197"/>
    </location>
</feature>
<dbReference type="Proteomes" id="UP000282185">
    <property type="component" value="Unassembled WGS sequence"/>
</dbReference>
<reference evidence="11 13" key="2">
    <citation type="submission" date="2018-08" db="EMBL/GenBank/DDBJ databases">
        <title>Brachybacterium saurashtrense DSM 23186.</title>
        <authorList>
            <person name="Li Y."/>
        </authorList>
    </citation>
    <scope>NUCLEOTIDE SEQUENCE [LARGE SCALE GENOMIC DNA]</scope>
    <source>
        <strain evidence="11 13">DSM 23186</strain>
    </source>
</reference>
<evidence type="ECO:0000256" key="6">
    <source>
        <dbReference type="ARBA" id="ARBA00022989"/>
    </source>
</evidence>
<proteinExistence type="inferred from homology"/>
<dbReference type="PANTHER" id="PTHR21716">
    <property type="entry name" value="TRANSMEMBRANE PROTEIN"/>
    <property type="match status" value="1"/>
</dbReference>
<dbReference type="GO" id="GO:0005886">
    <property type="term" value="C:plasma membrane"/>
    <property type="evidence" value="ECO:0007669"/>
    <property type="project" value="UniProtKB-SubCell"/>
</dbReference>
<dbReference type="EMBL" id="QSWH01000011">
    <property type="protein sequence ID" value="RRR20911.1"/>
    <property type="molecule type" value="Genomic_DNA"/>
</dbReference>
<feature type="transmembrane region" description="Helical" evidence="9">
    <location>
        <begin position="65"/>
        <end position="86"/>
    </location>
</feature>
<keyword evidence="5 9" id="KW-0812">Transmembrane</keyword>
<evidence type="ECO:0000256" key="7">
    <source>
        <dbReference type="ARBA" id="ARBA00023136"/>
    </source>
</evidence>
<evidence type="ECO:0000256" key="4">
    <source>
        <dbReference type="ARBA" id="ARBA00022475"/>
    </source>
</evidence>
<evidence type="ECO:0000256" key="1">
    <source>
        <dbReference type="ARBA" id="ARBA00004651"/>
    </source>
</evidence>
<keyword evidence="7 9" id="KW-0472">Membrane</keyword>
<comment type="subcellular location">
    <subcellularLocation>
        <location evidence="1">Cell membrane</location>
        <topology evidence="1">Multi-pass membrane protein</topology>
    </subcellularLocation>
</comment>
<keyword evidence="12" id="KW-1185">Reference proteome</keyword>
<feature type="transmembrane region" description="Helical" evidence="9">
    <location>
        <begin position="93"/>
        <end position="118"/>
    </location>
</feature>
<evidence type="ECO:0000313" key="13">
    <source>
        <dbReference type="Proteomes" id="UP000282185"/>
    </source>
</evidence>
<feature type="transmembrane region" description="Helical" evidence="9">
    <location>
        <begin position="245"/>
        <end position="273"/>
    </location>
</feature>
<dbReference type="PANTHER" id="PTHR21716:SF53">
    <property type="entry name" value="PERMEASE PERM-RELATED"/>
    <property type="match status" value="1"/>
</dbReference>
<accession>A0A345YT10</accession>
<dbReference type="EMBL" id="CP031356">
    <property type="protein sequence ID" value="AXK47062.1"/>
    <property type="molecule type" value="Genomic_DNA"/>
</dbReference>
<organism evidence="11 13">
    <name type="scientific">Brachybacterium saurashtrense</name>
    <dbReference type="NCBI Taxonomy" id="556288"/>
    <lineage>
        <taxon>Bacteria</taxon>
        <taxon>Bacillati</taxon>
        <taxon>Actinomycetota</taxon>
        <taxon>Actinomycetes</taxon>
        <taxon>Micrococcales</taxon>
        <taxon>Dermabacteraceae</taxon>
        <taxon>Brachybacterium</taxon>
    </lineage>
</organism>
<evidence type="ECO:0000256" key="5">
    <source>
        <dbReference type="ARBA" id="ARBA00022692"/>
    </source>
</evidence>
<evidence type="ECO:0000256" key="8">
    <source>
        <dbReference type="SAM" id="MobiDB-lite"/>
    </source>
</evidence>
<dbReference type="Pfam" id="PF01594">
    <property type="entry name" value="AI-2E_transport"/>
    <property type="match status" value="1"/>
</dbReference>
<feature type="transmembrane region" description="Helical" evidence="9">
    <location>
        <begin position="41"/>
        <end position="59"/>
    </location>
</feature>
<reference evidence="10 12" key="1">
    <citation type="submission" date="2018-07" db="EMBL/GenBank/DDBJ databases">
        <title>Brachybacterium saurashtrense DSM 23186 genome sequence.</title>
        <authorList>
            <person name="Guo L."/>
        </authorList>
    </citation>
    <scope>NUCLEOTIDE SEQUENCE [LARGE SCALE GENOMIC DNA]</scope>
    <source>
        <strain evidence="10 12">DSM 23186</strain>
    </source>
</reference>
<keyword evidence="3" id="KW-0813">Transport</keyword>
<evidence type="ECO:0000256" key="3">
    <source>
        <dbReference type="ARBA" id="ARBA00022448"/>
    </source>
</evidence>
<feature type="transmembrane region" description="Helical" evidence="9">
    <location>
        <begin position="279"/>
        <end position="309"/>
    </location>
</feature>
<evidence type="ECO:0000313" key="10">
    <source>
        <dbReference type="EMBL" id="AXK47062.1"/>
    </source>
</evidence>
<protein>
    <submittedName>
        <fullName evidence="11">AI-2E family transporter</fullName>
    </submittedName>
</protein>
<sequence length="482" mass="49491">MHEAHAPGSRAPHRGASAAGHDAAQSPNPWSDGLGRAGARAGQLLLIAAVVVGAVWLLLRVRVVVVSVLVALILAAAVSPMVTWLTGKGWPRLWATLASFLAIVIAAGGVVSGVVLAIRSEWDTLVGSAVGGWEQLQTWITSLPLPVDTSLLDDATRQVTEYVTSEGFASSTLTGVTAATEFLTGVVLIIVLLFFFLKDGSTIWNFALRWFRGETRAKLAESIDRASGVLGGYVRGTATVALVDAVLIGIGLAIVGVPLAVPLAVIVFIGAFIPVVGATVAGILAAAVTVVTTGPVEALIVVAIVIAVNQIEGNLLQPVVMGRTLSLHPLIVLLALTIGTIVGNIFGAVLAVPYTAMAWTLIQVWTDRYQAGDDPVLGKDPLDPRKRAARRATAAQRRVYRRLRAGREPDVGLDGVGPDGVGPDGVAPEGIASDGAAPDGAGTEGIASDAVAPEGVASDGDGPDQDGPGQDGPGTPGRSEER</sequence>